<name>A0A7M1RY06_9CAUD</name>
<dbReference type="GeneID" id="65129243"/>
<organism evidence="1 2">
    <name type="scientific">uncultured phage cr11_1</name>
    <dbReference type="NCBI Taxonomy" id="2772067"/>
    <lineage>
        <taxon>Viruses</taxon>
        <taxon>Duplodnaviria</taxon>
        <taxon>Heunggongvirae</taxon>
        <taxon>Uroviricota</taxon>
        <taxon>Caudoviricetes</taxon>
        <taxon>Crassvirales</taxon>
        <taxon>Intestiviridae</taxon>
        <taxon>Crudevirinae</taxon>
        <taxon>Delmidovirus</taxon>
        <taxon>Delmidovirus splanchnicus</taxon>
    </lineage>
</organism>
<sequence>MPTLNFKTKAIKTTKVYKQAVDNVVKEQAVIADKVAEDVYPTIFDCTIKTKTVDKLLVDDSDNGHTIIEHKTNAANRYFAQVLLPFHHIITKCNSKEKAIALIVLRKLQWNSNIVHLSYAEVNKEIPMSLRFYTDSIANLRRYNLIASVDIDNNTYVINHNAMFFGNFNQFIEIYNKLYDGKYAPVNKYNKINLRNTTLDDFVDNIDEYFRNNIYDNILTKEEINKAVATNQNKVR</sequence>
<dbReference type="RefSeq" id="YP_010110920.1">
    <property type="nucleotide sequence ID" value="NC_055876.1"/>
</dbReference>
<reference evidence="1 2" key="1">
    <citation type="submission" date="2020-07" db="EMBL/GenBank/DDBJ databases">
        <title>Taxonomic proposal: Crassvirales, a new order of highly abundant and diverse bacterial viruses.</title>
        <authorList>
            <person name="Shkoporov A.N."/>
            <person name="Stockdale S.R."/>
            <person name="Guerin E."/>
            <person name="Ross R.P."/>
            <person name="Hill C."/>
        </authorList>
    </citation>
    <scope>NUCLEOTIDE SEQUENCE [LARGE SCALE GENOMIC DNA]</scope>
</reference>
<dbReference type="KEGG" id="vg:65129243"/>
<dbReference type="EMBL" id="MT774383">
    <property type="protein sequence ID" value="QOR58762.1"/>
    <property type="molecule type" value="Genomic_DNA"/>
</dbReference>
<proteinExistence type="predicted"/>
<evidence type="ECO:0000313" key="1">
    <source>
        <dbReference type="EMBL" id="QOR58762.1"/>
    </source>
</evidence>
<accession>A0A7M1RY06</accession>
<protein>
    <submittedName>
        <fullName evidence="1">Uncharacterized protein</fullName>
    </submittedName>
</protein>
<keyword evidence="2" id="KW-1185">Reference proteome</keyword>
<dbReference type="Proteomes" id="UP000593979">
    <property type="component" value="Segment"/>
</dbReference>
<evidence type="ECO:0000313" key="2">
    <source>
        <dbReference type="Proteomes" id="UP000593979"/>
    </source>
</evidence>